<evidence type="ECO:0000256" key="3">
    <source>
        <dbReference type="PROSITE-ProRule" id="PRU01213"/>
    </source>
</evidence>
<sequence length="353" mass="38971">MKETRTSDKVCPREFFNVSEHVSYLEPHQMQELDEAFGKWKDSAKRADSVLGRARMWLIFKLLRYTGARLGEILALDDTTCFDQVDLLVRLGGEDRERMVPIPEEAFSLIMKTLDGPLGAGLRGTFFQVDPGYFRRICYARGKECGLSKDQVCPKAIRNTRAVEMLRNGVPITIVRDVLGQSSLDLTANFQQFSQGDMRSIVRTAHQSMRKRTSARNSFVGHVTGVVADDVMAEVMLETRTGIRLSSVITANSLHKLRIKEGSPVIATVKAPLVNVLVGGKGLTGSARNRLSASVLRVTESPVIAEVLGRLPDGSEVCALISGQSAEELALQPGDEVEFWFKAMSVVLNTVQL</sequence>
<name>A0A6I6JLR0_9BACT</name>
<keyword evidence="7" id="KW-1185">Reference proteome</keyword>
<gene>
    <name evidence="6" type="ORF">GM415_00415</name>
</gene>
<accession>A0A6I6JLR0</accession>
<keyword evidence="1 3" id="KW-0500">Molybdenum</keyword>
<dbReference type="SUPFAM" id="SSF56349">
    <property type="entry name" value="DNA breaking-rejoining enzymes"/>
    <property type="match status" value="1"/>
</dbReference>
<dbReference type="NCBIfam" id="TIGR00638">
    <property type="entry name" value="Mop"/>
    <property type="match status" value="1"/>
</dbReference>
<dbReference type="Proteomes" id="UP000428328">
    <property type="component" value="Chromosome"/>
</dbReference>
<dbReference type="InterPro" id="IPR002104">
    <property type="entry name" value="Integrase_catalytic"/>
</dbReference>
<dbReference type="RefSeq" id="WP_158945687.1">
    <property type="nucleotide sequence ID" value="NZ_CP046400.1"/>
</dbReference>
<dbReference type="InterPro" id="IPR008995">
    <property type="entry name" value="Mo/tungstate-bd_C_term_dom"/>
</dbReference>
<evidence type="ECO:0000313" key="6">
    <source>
        <dbReference type="EMBL" id="QGY38664.1"/>
    </source>
</evidence>
<proteinExistence type="predicted"/>
<dbReference type="KEGG" id="psel:GM415_00415"/>
<dbReference type="EMBL" id="CP046400">
    <property type="protein sequence ID" value="QGY38664.1"/>
    <property type="molecule type" value="Genomic_DNA"/>
</dbReference>
<feature type="domain" description="Tyr recombinase" evidence="5">
    <location>
        <begin position="20"/>
        <end position="203"/>
    </location>
</feature>
<dbReference type="SUPFAM" id="SSF50331">
    <property type="entry name" value="MOP-like"/>
    <property type="match status" value="2"/>
</dbReference>
<evidence type="ECO:0000313" key="7">
    <source>
        <dbReference type="Proteomes" id="UP000428328"/>
    </source>
</evidence>
<feature type="domain" description="Mop" evidence="4">
    <location>
        <begin position="212"/>
        <end position="278"/>
    </location>
</feature>
<feature type="domain" description="Mop" evidence="4">
    <location>
        <begin position="284"/>
        <end position="350"/>
    </location>
</feature>
<dbReference type="GO" id="GO:0015689">
    <property type="term" value="P:molybdate ion transport"/>
    <property type="evidence" value="ECO:0007669"/>
    <property type="project" value="InterPro"/>
</dbReference>
<dbReference type="GO" id="GO:0003677">
    <property type="term" value="F:DNA binding"/>
    <property type="evidence" value="ECO:0007669"/>
    <property type="project" value="InterPro"/>
</dbReference>
<evidence type="ECO:0000256" key="1">
    <source>
        <dbReference type="ARBA" id="ARBA00022505"/>
    </source>
</evidence>
<dbReference type="Gene3D" id="1.10.443.10">
    <property type="entry name" value="Intergrase catalytic core"/>
    <property type="match status" value="1"/>
</dbReference>
<dbReference type="InterPro" id="IPR013762">
    <property type="entry name" value="Integrase-like_cat_sf"/>
</dbReference>
<dbReference type="InterPro" id="IPR005116">
    <property type="entry name" value="Transp-assoc_OB_typ1"/>
</dbReference>
<dbReference type="Pfam" id="PF03459">
    <property type="entry name" value="TOBE"/>
    <property type="match status" value="2"/>
</dbReference>
<organism evidence="6 7">
    <name type="scientific">Pseudodesulfovibrio cashew</name>
    <dbReference type="NCBI Taxonomy" id="2678688"/>
    <lineage>
        <taxon>Bacteria</taxon>
        <taxon>Pseudomonadati</taxon>
        <taxon>Thermodesulfobacteriota</taxon>
        <taxon>Desulfovibrionia</taxon>
        <taxon>Desulfovibrionales</taxon>
        <taxon>Desulfovibrionaceae</taxon>
    </lineage>
</organism>
<evidence type="ECO:0000259" key="5">
    <source>
        <dbReference type="PROSITE" id="PS51898"/>
    </source>
</evidence>
<dbReference type="PROSITE" id="PS51866">
    <property type="entry name" value="MOP"/>
    <property type="match status" value="2"/>
</dbReference>
<dbReference type="GO" id="GO:0006310">
    <property type="term" value="P:DNA recombination"/>
    <property type="evidence" value="ECO:0007669"/>
    <property type="project" value="UniProtKB-KW"/>
</dbReference>
<dbReference type="InterPro" id="IPR011010">
    <property type="entry name" value="DNA_brk_join_enz"/>
</dbReference>
<evidence type="ECO:0000256" key="2">
    <source>
        <dbReference type="ARBA" id="ARBA00023172"/>
    </source>
</evidence>
<dbReference type="AlphaFoldDB" id="A0A6I6JLR0"/>
<protein>
    <submittedName>
        <fullName evidence="6">Tyrosine-type recombinase/integrase</fullName>
    </submittedName>
</protein>
<dbReference type="CDD" id="cd00397">
    <property type="entry name" value="DNA_BRE_C"/>
    <property type="match status" value="1"/>
</dbReference>
<evidence type="ECO:0000259" key="4">
    <source>
        <dbReference type="PROSITE" id="PS51866"/>
    </source>
</evidence>
<keyword evidence="2" id="KW-0233">DNA recombination</keyword>
<dbReference type="Pfam" id="PF00589">
    <property type="entry name" value="Phage_integrase"/>
    <property type="match status" value="1"/>
</dbReference>
<dbReference type="InterPro" id="IPR004606">
    <property type="entry name" value="Mop_domain"/>
</dbReference>
<dbReference type="PROSITE" id="PS51898">
    <property type="entry name" value="TYR_RECOMBINASE"/>
    <property type="match status" value="1"/>
</dbReference>
<dbReference type="Gene3D" id="2.40.50.100">
    <property type="match status" value="2"/>
</dbReference>
<dbReference type="GO" id="GO:0015074">
    <property type="term" value="P:DNA integration"/>
    <property type="evidence" value="ECO:0007669"/>
    <property type="project" value="InterPro"/>
</dbReference>
<reference evidence="6 7" key="1">
    <citation type="submission" date="2019-11" db="EMBL/GenBank/DDBJ databases">
        <authorList>
            <person name="Zheng R.K."/>
            <person name="Sun C.M."/>
        </authorList>
    </citation>
    <scope>NUCLEOTIDE SEQUENCE [LARGE SCALE GENOMIC DNA]</scope>
    <source>
        <strain evidence="6 7">SRB007</strain>
    </source>
</reference>